<proteinExistence type="predicted"/>
<name>A0A557NVW8_9VIBR</name>
<keyword evidence="1" id="KW-1133">Transmembrane helix</keyword>
<dbReference type="RefSeq" id="WP_144389117.1">
    <property type="nucleotide sequence ID" value="NZ_CANNCB010000059.1"/>
</dbReference>
<evidence type="ECO:0000259" key="2">
    <source>
        <dbReference type="Pfam" id="PF09850"/>
    </source>
</evidence>
<dbReference type="NCBIfam" id="TIGR03349">
    <property type="entry name" value="IV_VI_DotU"/>
    <property type="match status" value="1"/>
</dbReference>
<accession>A0A557NVW8</accession>
<dbReference type="PANTHER" id="PTHR38033:SF1">
    <property type="entry name" value="DOTU FAMILY TYPE IV_VI SECRETION SYSTEM PROTEIN"/>
    <property type="match status" value="1"/>
</dbReference>
<dbReference type="InterPro" id="IPR038522">
    <property type="entry name" value="T4/T6SS_DotU_sf"/>
</dbReference>
<sequence>MKTNNTNVAVDELLYEGSENIDRDQDFWFPLRGDNPNLLIDVATPLFGLALRVKQLSECASIANIYHQVVKEVTAIEMELAENGYEHSVIMAYRYVLCTFLDESVMGTSWGAKSIWAQHSLLSRFHDETWGGEKVFSILTRLENDPVRYKDLLEFIFHCLNLGFEGKYKVVSNGFAERERVIIKLHELLKSLNDSEPSSLSKATEHVVHSKYKLGRQIPVWSVFVMFLMGLCVVFSGYLYVLNNKSADVLTQLNQLL</sequence>
<dbReference type="OrthoDB" id="345640at2"/>
<gene>
    <name evidence="3" type="ORF">FOF44_16800</name>
</gene>
<organism evidence="3 4">
    <name type="scientific">Vibrio algivorus</name>
    <dbReference type="NCBI Taxonomy" id="1667024"/>
    <lineage>
        <taxon>Bacteria</taxon>
        <taxon>Pseudomonadati</taxon>
        <taxon>Pseudomonadota</taxon>
        <taxon>Gammaproteobacteria</taxon>
        <taxon>Vibrionales</taxon>
        <taxon>Vibrionaceae</taxon>
        <taxon>Vibrio</taxon>
    </lineage>
</organism>
<dbReference type="AlphaFoldDB" id="A0A557NVW8"/>
<dbReference type="InterPro" id="IPR017732">
    <property type="entry name" value="T4/T6SS_DotU"/>
</dbReference>
<protein>
    <submittedName>
        <fullName evidence="3">DotU family type IV/VI secretion system protein</fullName>
    </submittedName>
</protein>
<evidence type="ECO:0000313" key="4">
    <source>
        <dbReference type="Proteomes" id="UP000319828"/>
    </source>
</evidence>
<evidence type="ECO:0000313" key="3">
    <source>
        <dbReference type="EMBL" id="TVO32569.1"/>
    </source>
</evidence>
<keyword evidence="1" id="KW-0812">Transmembrane</keyword>
<dbReference type="PANTHER" id="PTHR38033">
    <property type="entry name" value="MEMBRANE PROTEIN-RELATED"/>
    <property type="match status" value="1"/>
</dbReference>
<keyword evidence="1" id="KW-0472">Membrane</keyword>
<dbReference type="EMBL" id="VMKJ01000054">
    <property type="protein sequence ID" value="TVO32569.1"/>
    <property type="molecule type" value="Genomic_DNA"/>
</dbReference>
<dbReference type="Gene3D" id="1.25.40.590">
    <property type="entry name" value="Type IV / VI secretion system, DotU"/>
    <property type="match status" value="1"/>
</dbReference>
<reference evidence="3 4" key="1">
    <citation type="submission" date="2019-07" db="EMBL/GenBank/DDBJ databases">
        <title>The draft genome sequence of Vibrio algivorus M1486.</title>
        <authorList>
            <person name="Meng X."/>
        </authorList>
    </citation>
    <scope>NUCLEOTIDE SEQUENCE [LARGE SCALE GENOMIC DNA]</scope>
    <source>
        <strain evidence="3 4">M1486</strain>
    </source>
</reference>
<dbReference type="Pfam" id="PF09850">
    <property type="entry name" value="DotU"/>
    <property type="match status" value="1"/>
</dbReference>
<dbReference type="NCBIfam" id="NF038228">
    <property type="entry name" value="IcmH_DotU_IVB"/>
    <property type="match status" value="1"/>
</dbReference>
<dbReference type="Proteomes" id="UP000319828">
    <property type="component" value="Unassembled WGS sequence"/>
</dbReference>
<feature type="transmembrane region" description="Helical" evidence="1">
    <location>
        <begin position="220"/>
        <end position="241"/>
    </location>
</feature>
<comment type="caution">
    <text evidence="3">The sequence shown here is derived from an EMBL/GenBank/DDBJ whole genome shotgun (WGS) entry which is preliminary data.</text>
</comment>
<feature type="domain" description="Type IV / VI secretion system DotU" evidence="2">
    <location>
        <begin position="39"/>
        <end position="240"/>
    </location>
</feature>
<evidence type="ECO:0000256" key="1">
    <source>
        <dbReference type="SAM" id="Phobius"/>
    </source>
</evidence>